<organism evidence="2 3">
    <name type="scientific">Pleurodeles waltl</name>
    <name type="common">Iberian ribbed newt</name>
    <dbReference type="NCBI Taxonomy" id="8319"/>
    <lineage>
        <taxon>Eukaryota</taxon>
        <taxon>Metazoa</taxon>
        <taxon>Chordata</taxon>
        <taxon>Craniata</taxon>
        <taxon>Vertebrata</taxon>
        <taxon>Euteleostomi</taxon>
        <taxon>Amphibia</taxon>
        <taxon>Batrachia</taxon>
        <taxon>Caudata</taxon>
        <taxon>Salamandroidea</taxon>
        <taxon>Salamandridae</taxon>
        <taxon>Pleurodelinae</taxon>
        <taxon>Pleurodeles</taxon>
    </lineage>
</organism>
<evidence type="ECO:0000256" key="1">
    <source>
        <dbReference type="SAM" id="MobiDB-lite"/>
    </source>
</evidence>
<evidence type="ECO:0000313" key="3">
    <source>
        <dbReference type="Proteomes" id="UP001066276"/>
    </source>
</evidence>
<feature type="compositionally biased region" description="Polar residues" evidence="1">
    <location>
        <begin position="166"/>
        <end position="176"/>
    </location>
</feature>
<gene>
    <name evidence="2" type="ORF">NDU88_001682</name>
</gene>
<feature type="region of interest" description="Disordered" evidence="1">
    <location>
        <begin position="166"/>
        <end position="200"/>
    </location>
</feature>
<feature type="region of interest" description="Disordered" evidence="1">
    <location>
        <begin position="1"/>
        <end position="94"/>
    </location>
</feature>
<dbReference type="AlphaFoldDB" id="A0AAV7SCV5"/>
<feature type="compositionally biased region" description="Polar residues" evidence="1">
    <location>
        <begin position="74"/>
        <end position="94"/>
    </location>
</feature>
<dbReference type="Proteomes" id="UP001066276">
    <property type="component" value="Chromosome 4_2"/>
</dbReference>
<reference evidence="2" key="1">
    <citation type="journal article" date="2022" name="bioRxiv">
        <title>Sequencing and chromosome-scale assembly of the giantPleurodeles waltlgenome.</title>
        <authorList>
            <person name="Brown T."/>
            <person name="Elewa A."/>
            <person name="Iarovenko S."/>
            <person name="Subramanian E."/>
            <person name="Araus A.J."/>
            <person name="Petzold A."/>
            <person name="Susuki M."/>
            <person name="Suzuki K.-i.T."/>
            <person name="Hayashi T."/>
            <person name="Toyoda A."/>
            <person name="Oliveira C."/>
            <person name="Osipova E."/>
            <person name="Leigh N.D."/>
            <person name="Simon A."/>
            <person name="Yun M.H."/>
        </authorList>
    </citation>
    <scope>NUCLEOTIDE SEQUENCE</scope>
    <source>
        <strain evidence="2">20211129_DDA</strain>
        <tissue evidence="2">Liver</tissue>
    </source>
</reference>
<feature type="compositionally biased region" description="Polar residues" evidence="1">
    <location>
        <begin position="28"/>
        <end position="40"/>
    </location>
</feature>
<proteinExistence type="predicted"/>
<comment type="caution">
    <text evidence="2">The sequence shown here is derived from an EMBL/GenBank/DDBJ whole genome shotgun (WGS) entry which is preliminary data.</text>
</comment>
<protein>
    <submittedName>
        <fullName evidence="2">Uncharacterized protein</fullName>
    </submittedName>
</protein>
<dbReference type="EMBL" id="JANPWB010000008">
    <property type="protein sequence ID" value="KAJ1161195.1"/>
    <property type="molecule type" value="Genomic_DNA"/>
</dbReference>
<keyword evidence="3" id="KW-1185">Reference proteome</keyword>
<sequence>MGSSSYRRVPDHCSTQPGHPQSPFRMARQQTELFQSTQQPRAPAQQHPGGPKHPSTQLTMSLTAEALRRPAPHSSESPGQVSSSCVAGPPTQSQQALSWRRLTGLVRSPLYTPARCAVLLHTSRLGPDHARAVRRGPARGLHQGQPAQIMTDEEVPRYPGGFRSPLRSSGVASSPLATDGVLTEPVGLSQPRPFGRRGKGNNRLPANENQFGCPPSCVQHLSRSTGRCI</sequence>
<name>A0AAV7SCV5_PLEWA</name>
<evidence type="ECO:0000313" key="2">
    <source>
        <dbReference type="EMBL" id="KAJ1161195.1"/>
    </source>
</evidence>
<accession>A0AAV7SCV5</accession>